<evidence type="ECO:0000256" key="3">
    <source>
        <dbReference type="ARBA" id="ARBA00004496"/>
    </source>
</evidence>
<evidence type="ECO:0000256" key="11">
    <source>
        <dbReference type="ARBA" id="ARBA00022692"/>
    </source>
</evidence>
<comment type="catalytic activity">
    <reaction evidence="1">
        <text>ATP + protein L-histidine = ADP + protein N-phospho-L-histidine.</text>
        <dbReference type="EC" id="2.7.13.3"/>
    </reaction>
</comment>
<keyword evidence="16" id="KW-0902">Two-component regulatory system</keyword>
<dbReference type="GO" id="GO:0000155">
    <property type="term" value="F:phosphorelay sensor kinase activity"/>
    <property type="evidence" value="ECO:0007669"/>
    <property type="project" value="InterPro"/>
</dbReference>
<evidence type="ECO:0000256" key="20">
    <source>
        <dbReference type="ARBA" id="ARBA00030800"/>
    </source>
</evidence>
<dbReference type="STRING" id="1423782.FD32_GL001156"/>
<evidence type="ECO:0000256" key="13">
    <source>
        <dbReference type="ARBA" id="ARBA00022777"/>
    </source>
</evidence>
<keyword evidence="8" id="KW-0004">4Fe-4S</keyword>
<dbReference type="PANTHER" id="PTHR24421:SF37">
    <property type="entry name" value="SENSOR HISTIDINE KINASE NARS"/>
    <property type="match status" value="1"/>
</dbReference>
<gene>
    <name evidence="22" type="ORF">FD32_GL001156</name>
</gene>
<evidence type="ECO:0000256" key="8">
    <source>
        <dbReference type="ARBA" id="ARBA00022485"/>
    </source>
</evidence>
<dbReference type="PATRIC" id="fig|1423782.4.peg.1207"/>
<evidence type="ECO:0000256" key="7">
    <source>
        <dbReference type="ARBA" id="ARBA00022475"/>
    </source>
</evidence>
<evidence type="ECO:0000313" key="23">
    <source>
        <dbReference type="Proteomes" id="UP000051412"/>
    </source>
</evidence>
<comment type="cofactor">
    <cofactor evidence="2">
        <name>[4Fe-4S] cluster</name>
        <dbReference type="ChEBI" id="CHEBI:49883"/>
    </cofactor>
</comment>
<dbReference type="GO" id="GO:0005886">
    <property type="term" value="C:plasma membrane"/>
    <property type="evidence" value="ECO:0007669"/>
    <property type="project" value="UniProtKB-SubCell"/>
</dbReference>
<organism evidence="22 23">
    <name type="scientific">Limosilactobacillus panis DSM 6035</name>
    <dbReference type="NCBI Taxonomy" id="1423782"/>
    <lineage>
        <taxon>Bacteria</taxon>
        <taxon>Bacillati</taxon>
        <taxon>Bacillota</taxon>
        <taxon>Bacilli</taxon>
        <taxon>Lactobacillales</taxon>
        <taxon>Lactobacillaceae</taxon>
        <taxon>Limosilactobacillus</taxon>
    </lineage>
</organism>
<keyword evidence="23" id="KW-1185">Reference proteome</keyword>
<reference evidence="22 23" key="1">
    <citation type="journal article" date="2015" name="Genome Announc.">
        <title>Expanding the biotechnology potential of lactobacilli through comparative genomics of 213 strains and associated genera.</title>
        <authorList>
            <person name="Sun Z."/>
            <person name="Harris H.M."/>
            <person name="McCann A."/>
            <person name="Guo C."/>
            <person name="Argimon S."/>
            <person name="Zhang W."/>
            <person name="Yang X."/>
            <person name="Jeffery I.B."/>
            <person name="Cooney J.C."/>
            <person name="Kagawa T.F."/>
            <person name="Liu W."/>
            <person name="Song Y."/>
            <person name="Salvetti E."/>
            <person name="Wrobel A."/>
            <person name="Rasinkangas P."/>
            <person name="Parkhill J."/>
            <person name="Rea M.C."/>
            <person name="O'Sullivan O."/>
            <person name="Ritari J."/>
            <person name="Douillard F.P."/>
            <person name="Paul Ross R."/>
            <person name="Yang R."/>
            <person name="Briner A.E."/>
            <person name="Felis G.E."/>
            <person name="de Vos W.M."/>
            <person name="Barrangou R."/>
            <person name="Klaenhammer T.R."/>
            <person name="Caufield P.W."/>
            <person name="Cui Y."/>
            <person name="Zhang H."/>
            <person name="O'Toole P.W."/>
        </authorList>
    </citation>
    <scope>NUCLEOTIDE SEQUENCE [LARGE SCALE GENOMIC DNA]</scope>
    <source>
        <strain evidence="22 23">DSM 6035</strain>
    </source>
</reference>
<proteinExistence type="predicted"/>
<evidence type="ECO:0000256" key="6">
    <source>
        <dbReference type="ARBA" id="ARBA00017322"/>
    </source>
</evidence>
<dbReference type="GO" id="GO:0046872">
    <property type="term" value="F:metal ion binding"/>
    <property type="evidence" value="ECO:0007669"/>
    <property type="project" value="UniProtKB-KW"/>
</dbReference>
<evidence type="ECO:0000256" key="12">
    <source>
        <dbReference type="ARBA" id="ARBA00022723"/>
    </source>
</evidence>
<keyword evidence="10" id="KW-0808">Transferase</keyword>
<keyword evidence="15" id="KW-0408">Iron</keyword>
<dbReference type="SUPFAM" id="SSF55874">
    <property type="entry name" value="ATPase domain of HSP90 chaperone/DNA topoisomerase II/histidine kinase"/>
    <property type="match status" value="1"/>
</dbReference>
<evidence type="ECO:0000259" key="21">
    <source>
        <dbReference type="PROSITE" id="PS50109"/>
    </source>
</evidence>
<protein>
    <recommendedName>
        <fullName evidence="6">Oxygen sensor histidine kinase NreB</fullName>
        <ecNumber evidence="5">2.7.13.3</ecNumber>
    </recommendedName>
    <alternativeName>
        <fullName evidence="20">Nitrogen regulation protein B</fullName>
    </alternativeName>
</protein>
<keyword evidence="11" id="KW-0812">Transmembrane</keyword>
<comment type="function">
    <text evidence="19">Member of the two-component regulatory system NreB/NreC involved in the control of dissimilatory nitrate/nitrite reduction in response to oxygen. NreB functions as a direct oxygen sensor histidine kinase which is autophosphorylated, in the absence of oxygen, probably at the conserved histidine residue, and transfers its phosphate group probably to a conserved aspartate residue of NreC. NreB/NreC activates the expression of the nitrate (narGHJI) and nitrite (nir) reductase operons, as well as the putative nitrate transporter gene narT.</text>
</comment>
<dbReference type="GO" id="GO:0051539">
    <property type="term" value="F:4 iron, 4 sulfur cluster binding"/>
    <property type="evidence" value="ECO:0007669"/>
    <property type="project" value="UniProtKB-KW"/>
</dbReference>
<dbReference type="CDD" id="cd16917">
    <property type="entry name" value="HATPase_UhpB-NarQ-NarX-like"/>
    <property type="match status" value="1"/>
</dbReference>
<keyword evidence="13 22" id="KW-0418">Kinase</keyword>
<evidence type="ECO:0000256" key="2">
    <source>
        <dbReference type="ARBA" id="ARBA00001966"/>
    </source>
</evidence>
<feature type="domain" description="Histidine kinase" evidence="21">
    <location>
        <begin position="139"/>
        <end position="329"/>
    </location>
</feature>
<sequence length="331" mass="37336">MIKDKYLEKYVGQSRSAIMFFAGDQLIASNHSAEELQRRYGLDPCYLRQIAQNGKSSSTAGYQVRTNVVTIPTKEKESLHLSLCYRLLDQEEDVYSLTIRNLQHEEQLSAQERQHLLTRYVNRAHEKERQRISQDLHDSIAQGVYSAIMGVRRFTQGDLSPAEQQETSQAIEIQLQETLTEIKEMALDIRPAVLDSFGLVPAIKALAKRLQANSGVIINVLAVDEQAIQLTSDEQSVLYRVCQEAINNALRHAHPSEITVLLSNHPHVIQMQVLDDGDGFNLKKNAHFNGHSLGLMNMKERVTALNGVFEISSHPHEGTTLTVKFPLNTVR</sequence>
<evidence type="ECO:0000256" key="19">
    <source>
        <dbReference type="ARBA" id="ARBA00024827"/>
    </source>
</evidence>
<keyword evidence="18" id="KW-0472">Membrane</keyword>
<evidence type="ECO:0000256" key="9">
    <source>
        <dbReference type="ARBA" id="ARBA00022490"/>
    </source>
</evidence>
<evidence type="ECO:0000256" key="17">
    <source>
        <dbReference type="ARBA" id="ARBA00023014"/>
    </source>
</evidence>
<dbReference type="InterPro" id="IPR004358">
    <property type="entry name" value="Sig_transdc_His_kin-like_C"/>
</dbReference>
<keyword evidence="17" id="KW-0411">Iron-sulfur</keyword>
<dbReference type="Pfam" id="PF07730">
    <property type="entry name" value="HisKA_3"/>
    <property type="match status" value="1"/>
</dbReference>
<comment type="subcellular location">
    <subcellularLocation>
        <location evidence="4">Cell membrane</location>
        <topology evidence="4">Multi-pass membrane protein</topology>
    </subcellularLocation>
    <subcellularLocation>
        <location evidence="3">Cytoplasm</location>
    </subcellularLocation>
</comment>
<dbReference type="InterPro" id="IPR005467">
    <property type="entry name" value="His_kinase_dom"/>
</dbReference>
<dbReference type="Proteomes" id="UP000051412">
    <property type="component" value="Unassembled WGS sequence"/>
</dbReference>
<keyword evidence="7" id="KW-1003">Cell membrane</keyword>
<dbReference type="InterPro" id="IPR036890">
    <property type="entry name" value="HATPase_C_sf"/>
</dbReference>
<dbReference type="GO" id="GO:0046983">
    <property type="term" value="F:protein dimerization activity"/>
    <property type="evidence" value="ECO:0007669"/>
    <property type="project" value="InterPro"/>
</dbReference>
<dbReference type="EMBL" id="AZGM01000020">
    <property type="protein sequence ID" value="KRM29757.1"/>
    <property type="molecule type" value="Genomic_DNA"/>
</dbReference>
<dbReference type="InterPro" id="IPR050482">
    <property type="entry name" value="Sensor_HK_TwoCompSys"/>
</dbReference>
<dbReference type="Gene3D" id="3.30.565.10">
    <property type="entry name" value="Histidine kinase-like ATPase, C-terminal domain"/>
    <property type="match status" value="1"/>
</dbReference>
<evidence type="ECO:0000256" key="10">
    <source>
        <dbReference type="ARBA" id="ARBA00022679"/>
    </source>
</evidence>
<accession>A0A0R1XJ87</accession>
<dbReference type="GO" id="GO:0005737">
    <property type="term" value="C:cytoplasm"/>
    <property type="evidence" value="ECO:0007669"/>
    <property type="project" value="UniProtKB-SubCell"/>
</dbReference>
<evidence type="ECO:0000313" key="22">
    <source>
        <dbReference type="EMBL" id="KRM29757.1"/>
    </source>
</evidence>
<dbReference type="EC" id="2.7.13.3" evidence="5"/>
<evidence type="ECO:0000256" key="5">
    <source>
        <dbReference type="ARBA" id="ARBA00012438"/>
    </source>
</evidence>
<dbReference type="PROSITE" id="PS50109">
    <property type="entry name" value="HIS_KIN"/>
    <property type="match status" value="1"/>
</dbReference>
<dbReference type="SMART" id="SM00387">
    <property type="entry name" value="HATPase_c"/>
    <property type="match status" value="1"/>
</dbReference>
<keyword evidence="9" id="KW-0963">Cytoplasm</keyword>
<dbReference type="PRINTS" id="PR00344">
    <property type="entry name" value="BCTRLSENSOR"/>
</dbReference>
<evidence type="ECO:0000256" key="4">
    <source>
        <dbReference type="ARBA" id="ARBA00004651"/>
    </source>
</evidence>
<dbReference type="InterPro" id="IPR011712">
    <property type="entry name" value="Sig_transdc_His_kin_sub3_dim/P"/>
</dbReference>
<dbReference type="InterPro" id="IPR003594">
    <property type="entry name" value="HATPase_dom"/>
</dbReference>
<comment type="caution">
    <text evidence="22">The sequence shown here is derived from an EMBL/GenBank/DDBJ whole genome shotgun (WGS) entry which is preliminary data.</text>
</comment>
<evidence type="ECO:0000256" key="1">
    <source>
        <dbReference type="ARBA" id="ARBA00000085"/>
    </source>
</evidence>
<dbReference type="AlphaFoldDB" id="A0A0R1XJ87"/>
<evidence type="ECO:0000256" key="14">
    <source>
        <dbReference type="ARBA" id="ARBA00022989"/>
    </source>
</evidence>
<keyword evidence="12" id="KW-0479">Metal-binding</keyword>
<evidence type="ECO:0000256" key="15">
    <source>
        <dbReference type="ARBA" id="ARBA00023004"/>
    </source>
</evidence>
<dbReference type="Pfam" id="PF02518">
    <property type="entry name" value="HATPase_c"/>
    <property type="match status" value="1"/>
</dbReference>
<dbReference type="PANTHER" id="PTHR24421">
    <property type="entry name" value="NITRATE/NITRITE SENSOR PROTEIN NARX-RELATED"/>
    <property type="match status" value="1"/>
</dbReference>
<evidence type="ECO:0000256" key="16">
    <source>
        <dbReference type="ARBA" id="ARBA00023012"/>
    </source>
</evidence>
<dbReference type="Gene3D" id="1.20.5.1930">
    <property type="match status" value="1"/>
</dbReference>
<name>A0A0R1XJ87_9LACO</name>
<evidence type="ECO:0000256" key="18">
    <source>
        <dbReference type="ARBA" id="ARBA00023136"/>
    </source>
</evidence>
<keyword evidence="14" id="KW-1133">Transmembrane helix</keyword>